<evidence type="ECO:0000313" key="2">
    <source>
        <dbReference type="Proteomes" id="UP000237347"/>
    </source>
</evidence>
<reference evidence="1 2" key="1">
    <citation type="journal article" date="2018" name="Sci. Data">
        <title>The draft genome sequence of cork oak.</title>
        <authorList>
            <person name="Ramos A.M."/>
            <person name="Usie A."/>
            <person name="Barbosa P."/>
            <person name="Barros P.M."/>
            <person name="Capote T."/>
            <person name="Chaves I."/>
            <person name="Simoes F."/>
            <person name="Abreu I."/>
            <person name="Carrasquinho I."/>
            <person name="Faro C."/>
            <person name="Guimaraes J.B."/>
            <person name="Mendonca D."/>
            <person name="Nobrega F."/>
            <person name="Rodrigues L."/>
            <person name="Saibo N.J.M."/>
            <person name="Varela M.C."/>
            <person name="Egas C."/>
            <person name="Matos J."/>
            <person name="Miguel C.M."/>
            <person name="Oliveira M.M."/>
            <person name="Ricardo C.P."/>
            <person name="Goncalves S."/>
        </authorList>
    </citation>
    <scope>NUCLEOTIDE SEQUENCE [LARGE SCALE GENOMIC DNA]</scope>
    <source>
        <strain evidence="2">cv. HL8</strain>
    </source>
</reference>
<dbReference type="Proteomes" id="UP000237347">
    <property type="component" value="Unassembled WGS sequence"/>
</dbReference>
<dbReference type="PANTHER" id="PTHR33710:SF62">
    <property type="entry name" value="DUF4283 DOMAIN PROTEIN"/>
    <property type="match status" value="1"/>
</dbReference>
<organism evidence="1 2">
    <name type="scientific">Quercus suber</name>
    <name type="common">Cork oak</name>
    <dbReference type="NCBI Taxonomy" id="58331"/>
    <lineage>
        <taxon>Eukaryota</taxon>
        <taxon>Viridiplantae</taxon>
        <taxon>Streptophyta</taxon>
        <taxon>Embryophyta</taxon>
        <taxon>Tracheophyta</taxon>
        <taxon>Spermatophyta</taxon>
        <taxon>Magnoliopsida</taxon>
        <taxon>eudicotyledons</taxon>
        <taxon>Gunneridae</taxon>
        <taxon>Pentapetalae</taxon>
        <taxon>rosids</taxon>
        <taxon>fabids</taxon>
        <taxon>Fagales</taxon>
        <taxon>Fagaceae</taxon>
        <taxon>Quercus</taxon>
    </lineage>
</organism>
<accession>A0AAW0LJQ5</accession>
<dbReference type="AlphaFoldDB" id="A0AAW0LJQ5"/>
<comment type="caution">
    <text evidence="1">The sequence shown here is derived from an EMBL/GenBank/DDBJ whole genome shotgun (WGS) entry which is preliminary data.</text>
</comment>
<protein>
    <submittedName>
        <fullName evidence="1">Uncharacterized protein</fullName>
    </submittedName>
</protein>
<gene>
    <name evidence="1" type="ORF">CFP56_040758</name>
</gene>
<sequence>MKDFGDVLDECGLIDLGFVGSKFTWFKNIANGISIWERLDRAVGTMDWFKNYPTTKMVILECGMSNHKPMLIHPCGILVRKNKPWCFEKMLLEEEGCHDVVNSS</sequence>
<name>A0AAW0LJQ5_QUESU</name>
<dbReference type="EMBL" id="PKMF04000082">
    <property type="protein sequence ID" value="KAK7851867.1"/>
    <property type="molecule type" value="Genomic_DNA"/>
</dbReference>
<evidence type="ECO:0000313" key="1">
    <source>
        <dbReference type="EMBL" id="KAK7851867.1"/>
    </source>
</evidence>
<proteinExistence type="predicted"/>
<keyword evidence="2" id="KW-1185">Reference proteome</keyword>
<dbReference type="PANTHER" id="PTHR33710">
    <property type="entry name" value="BNAC02G09200D PROTEIN"/>
    <property type="match status" value="1"/>
</dbReference>